<comment type="catalytic activity">
    <reaction evidence="1">
        <text>[protein]-peptidylproline (omega=180) = [protein]-peptidylproline (omega=0)</text>
        <dbReference type="Rhea" id="RHEA:16237"/>
        <dbReference type="Rhea" id="RHEA-COMP:10747"/>
        <dbReference type="Rhea" id="RHEA-COMP:10748"/>
        <dbReference type="ChEBI" id="CHEBI:83833"/>
        <dbReference type="ChEBI" id="CHEBI:83834"/>
        <dbReference type="EC" id="5.2.1.8"/>
    </reaction>
</comment>
<name>A0A3B0ZU56_9ZZZZ</name>
<dbReference type="InterPro" id="IPR046357">
    <property type="entry name" value="PPIase_dom_sf"/>
</dbReference>
<evidence type="ECO:0000256" key="2">
    <source>
        <dbReference type="ARBA" id="ARBA00013194"/>
    </source>
</evidence>
<feature type="domain" description="PpiC" evidence="6">
    <location>
        <begin position="132"/>
        <end position="222"/>
    </location>
</feature>
<keyword evidence="3" id="KW-0732">Signal</keyword>
<dbReference type="Gene3D" id="3.10.50.40">
    <property type="match status" value="1"/>
</dbReference>
<dbReference type="PANTHER" id="PTHR47245">
    <property type="entry name" value="PEPTIDYLPROLYL ISOMERASE"/>
    <property type="match status" value="1"/>
</dbReference>
<keyword evidence="4" id="KW-0697">Rotamase</keyword>
<dbReference type="InterPro" id="IPR000297">
    <property type="entry name" value="PPIase_PpiC"/>
</dbReference>
<evidence type="ECO:0000256" key="4">
    <source>
        <dbReference type="ARBA" id="ARBA00023110"/>
    </source>
</evidence>
<gene>
    <name evidence="7" type="ORF">MNBD_GAMMA22-16</name>
</gene>
<evidence type="ECO:0000256" key="3">
    <source>
        <dbReference type="ARBA" id="ARBA00022729"/>
    </source>
</evidence>
<evidence type="ECO:0000313" key="7">
    <source>
        <dbReference type="EMBL" id="VAW95261.1"/>
    </source>
</evidence>
<dbReference type="EMBL" id="UOFS01000022">
    <property type="protein sequence ID" value="VAW95261.1"/>
    <property type="molecule type" value="Genomic_DNA"/>
</dbReference>
<sequence>MKLKIYSLGFCGLLLISNNVIAEKKIVVQVNDTKLDSVFYGKYKLMRKQQNPKLPDTQLDKILKEELVNRELLYQAALKDKLEKNKDVAFNLKVSQQEVLINAAMQKALQVAPITEAELKKQYGISIANNGDKEYKARHIIVKTEKEAKDIIEELNKGGDFAKLATDKSTGPSNKKGGDLGWFPGGQMVPEFSKAIAKMKKGTYSKTPVKTRFGWHVIKLENQRSATPPAFKEVKDRIRSHLQNKILSEYVAKLRKSAKIEIK</sequence>
<proteinExistence type="predicted"/>
<dbReference type="GO" id="GO:0003755">
    <property type="term" value="F:peptidyl-prolyl cis-trans isomerase activity"/>
    <property type="evidence" value="ECO:0007669"/>
    <property type="project" value="UniProtKB-KW"/>
</dbReference>
<keyword evidence="5 7" id="KW-0413">Isomerase</keyword>
<dbReference type="SUPFAM" id="SSF109998">
    <property type="entry name" value="Triger factor/SurA peptide-binding domain-like"/>
    <property type="match status" value="1"/>
</dbReference>
<dbReference type="AlphaFoldDB" id="A0A3B0ZU56"/>
<organism evidence="7">
    <name type="scientific">hydrothermal vent metagenome</name>
    <dbReference type="NCBI Taxonomy" id="652676"/>
    <lineage>
        <taxon>unclassified sequences</taxon>
        <taxon>metagenomes</taxon>
        <taxon>ecological metagenomes</taxon>
    </lineage>
</organism>
<evidence type="ECO:0000259" key="6">
    <source>
        <dbReference type="PROSITE" id="PS50198"/>
    </source>
</evidence>
<dbReference type="Pfam" id="PF00639">
    <property type="entry name" value="Rotamase"/>
    <property type="match status" value="1"/>
</dbReference>
<protein>
    <recommendedName>
        <fullName evidence="2">peptidylprolyl isomerase</fullName>
        <ecNumber evidence="2">5.2.1.8</ecNumber>
    </recommendedName>
</protein>
<dbReference type="PROSITE" id="PS50198">
    <property type="entry name" value="PPIC_PPIASE_2"/>
    <property type="match status" value="1"/>
</dbReference>
<accession>A0A3B0ZU56</accession>
<dbReference type="InterPro" id="IPR023058">
    <property type="entry name" value="PPIase_PpiC_CS"/>
</dbReference>
<evidence type="ECO:0000256" key="5">
    <source>
        <dbReference type="ARBA" id="ARBA00023235"/>
    </source>
</evidence>
<dbReference type="PANTHER" id="PTHR47245:SF1">
    <property type="entry name" value="FOLDASE PROTEIN PRSA"/>
    <property type="match status" value="1"/>
</dbReference>
<evidence type="ECO:0000256" key="1">
    <source>
        <dbReference type="ARBA" id="ARBA00000971"/>
    </source>
</evidence>
<dbReference type="InterPro" id="IPR027304">
    <property type="entry name" value="Trigger_fact/SurA_dom_sf"/>
</dbReference>
<reference evidence="7" key="1">
    <citation type="submission" date="2018-06" db="EMBL/GenBank/DDBJ databases">
        <authorList>
            <person name="Zhirakovskaya E."/>
        </authorList>
    </citation>
    <scope>NUCLEOTIDE SEQUENCE</scope>
</reference>
<dbReference type="PROSITE" id="PS01096">
    <property type="entry name" value="PPIC_PPIASE_1"/>
    <property type="match status" value="1"/>
</dbReference>
<dbReference type="SUPFAM" id="SSF54534">
    <property type="entry name" value="FKBP-like"/>
    <property type="match status" value="1"/>
</dbReference>
<dbReference type="InterPro" id="IPR050245">
    <property type="entry name" value="PrsA_foldase"/>
</dbReference>
<dbReference type="EC" id="5.2.1.8" evidence="2"/>